<dbReference type="Gene3D" id="2.60.120.620">
    <property type="entry name" value="q2cbj1_9rhob like domain"/>
    <property type="match status" value="1"/>
</dbReference>
<dbReference type="AlphaFoldDB" id="A0A0W7WEZ6"/>
<evidence type="ECO:0008006" key="3">
    <source>
        <dbReference type="Google" id="ProtNLM"/>
    </source>
</evidence>
<sequence length="258" mass="27758">MSAAGGPGWRRFPADPRTLAWARAARVAGQAALADPALRARWLVCEGTWFVGVDALPNGPDGALSGVPLAGPAIDALAPLPPLHRAQLSVTFPGYPRPREGEGAAGFGYRLRRDAAHVDGIRAEGPERRRFLREPHAFILGLPLNAADPGASPLVVWEGSHHVMAKALLAALAARPDLPPDQVDVTEAYLAARRQCFETCRRVELPARPGEALLLHRLVLHGVAPWAEGARAGPEGRMIAYFRPELSSGLRDWLSDRM</sequence>
<keyword evidence="2" id="KW-1185">Reference proteome</keyword>
<organism evidence="1 2">
    <name type="scientific">Pseudoponticoccus marisrubri</name>
    <dbReference type="NCBI Taxonomy" id="1685382"/>
    <lineage>
        <taxon>Bacteria</taxon>
        <taxon>Pseudomonadati</taxon>
        <taxon>Pseudomonadota</taxon>
        <taxon>Alphaproteobacteria</taxon>
        <taxon>Rhodobacterales</taxon>
        <taxon>Roseobacteraceae</taxon>
        <taxon>Pseudoponticoccus</taxon>
    </lineage>
</organism>
<dbReference type="Proteomes" id="UP000054396">
    <property type="component" value="Unassembled WGS sequence"/>
</dbReference>
<dbReference type="SUPFAM" id="SSF51197">
    <property type="entry name" value="Clavaminate synthase-like"/>
    <property type="match status" value="1"/>
</dbReference>
<reference evidence="1 2" key="1">
    <citation type="submission" date="2015-12" db="EMBL/GenBank/DDBJ databases">
        <authorList>
            <person name="Shamseldin A."/>
            <person name="Moawad H."/>
            <person name="Abd El-Rahim W.M."/>
            <person name="Sadowsky M.J."/>
        </authorList>
    </citation>
    <scope>NUCLEOTIDE SEQUENCE [LARGE SCALE GENOMIC DNA]</scope>
    <source>
        <strain evidence="1 2">SJ5A-1</strain>
    </source>
</reference>
<gene>
    <name evidence="1" type="ORF">AVJ23_19760</name>
</gene>
<evidence type="ECO:0000313" key="2">
    <source>
        <dbReference type="Proteomes" id="UP000054396"/>
    </source>
</evidence>
<dbReference type="OrthoDB" id="7345863at2"/>
<comment type="caution">
    <text evidence="1">The sequence shown here is derived from an EMBL/GenBank/DDBJ whole genome shotgun (WGS) entry which is preliminary data.</text>
</comment>
<dbReference type="EMBL" id="LPXO01000018">
    <property type="protein sequence ID" value="KUF09054.1"/>
    <property type="molecule type" value="Genomic_DNA"/>
</dbReference>
<dbReference type="STRING" id="1685382.AVJ23_19760"/>
<evidence type="ECO:0000313" key="1">
    <source>
        <dbReference type="EMBL" id="KUF09054.1"/>
    </source>
</evidence>
<protein>
    <recommendedName>
        <fullName evidence="3">Phytanoyl-CoA dioxygenase</fullName>
    </recommendedName>
</protein>
<name>A0A0W7WEZ6_9RHOB</name>
<accession>A0A0W7WEZ6</accession>
<proteinExistence type="predicted"/>